<dbReference type="EMBL" id="DVMT01000036">
    <property type="protein sequence ID" value="HIU40358.1"/>
    <property type="molecule type" value="Genomic_DNA"/>
</dbReference>
<feature type="non-terminal residue" evidence="1">
    <location>
        <position position="47"/>
    </location>
</feature>
<dbReference type="AlphaFoldDB" id="A0A9D1IN30"/>
<dbReference type="Proteomes" id="UP000824074">
    <property type="component" value="Unassembled WGS sequence"/>
</dbReference>
<sequence>MKYIFPDYDKSLLSLVSSIENYFGIKNSRKTLPMLDEALKEKEYKNI</sequence>
<protein>
    <submittedName>
        <fullName evidence="1">Uncharacterized protein</fullName>
    </submittedName>
</protein>
<reference evidence="1" key="2">
    <citation type="journal article" date="2021" name="PeerJ">
        <title>Extensive microbial diversity within the chicken gut microbiome revealed by metagenomics and culture.</title>
        <authorList>
            <person name="Gilroy R."/>
            <person name="Ravi A."/>
            <person name="Getino M."/>
            <person name="Pursley I."/>
            <person name="Horton D.L."/>
            <person name="Alikhan N.F."/>
            <person name="Baker D."/>
            <person name="Gharbi K."/>
            <person name="Hall N."/>
            <person name="Watson M."/>
            <person name="Adriaenssens E.M."/>
            <person name="Foster-Nyarko E."/>
            <person name="Jarju S."/>
            <person name="Secka A."/>
            <person name="Antonio M."/>
            <person name="Oren A."/>
            <person name="Chaudhuri R.R."/>
            <person name="La Ragione R."/>
            <person name="Hildebrand F."/>
            <person name="Pallen M.J."/>
        </authorList>
    </citation>
    <scope>NUCLEOTIDE SEQUENCE</scope>
    <source>
        <strain evidence="1">CHK193-30670</strain>
    </source>
</reference>
<comment type="caution">
    <text evidence="1">The sequence shown here is derived from an EMBL/GenBank/DDBJ whole genome shotgun (WGS) entry which is preliminary data.</text>
</comment>
<name>A0A9D1IN30_9FIRM</name>
<gene>
    <name evidence="1" type="ORF">IAB68_03575</name>
</gene>
<evidence type="ECO:0000313" key="2">
    <source>
        <dbReference type="Proteomes" id="UP000824074"/>
    </source>
</evidence>
<reference evidence="1" key="1">
    <citation type="submission" date="2020-10" db="EMBL/GenBank/DDBJ databases">
        <authorList>
            <person name="Gilroy R."/>
        </authorList>
    </citation>
    <scope>NUCLEOTIDE SEQUENCE</scope>
    <source>
        <strain evidence="1">CHK193-30670</strain>
    </source>
</reference>
<evidence type="ECO:0000313" key="1">
    <source>
        <dbReference type="EMBL" id="HIU40358.1"/>
    </source>
</evidence>
<accession>A0A9D1IN30</accession>
<proteinExistence type="predicted"/>
<organism evidence="1 2">
    <name type="scientific">Candidatus Aphodocola excrementigallinarum</name>
    <dbReference type="NCBI Taxonomy" id="2840670"/>
    <lineage>
        <taxon>Bacteria</taxon>
        <taxon>Bacillati</taxon>
        <taxon>Bacillota</taxon>
        <taxon>Bacilli</taxon>
        <taxon>Candidatus Aphodocola</taxon>
    </lineage>
</organism>